<dbReference type="GeneID" id="9095291"/>
<reference evidence="7 8" key="1">
    <citation type="journal article" date="2011" name="PLoS Genet.">
        <title>Comparative genomic analysis of human fungal pathogens causing paracoccidioidomycosis.</title>
        <authorList>
            <person name="Desjardins C.A."/>
            <person name="Champion M.D."/>
            <person name="Holder J.W."/>
            <person name="Muszewska A."/>
            <person name="Goldberg J."/>
            <person name="Bailao A.M."/>
            <person name="Brigido M.M."/>
            <person name="Ferreira M.E."/>
            <person name="Garcia A.M."/>
            <person name="Grynberg M."/>
            <person name="Gujja S."/>
            <person name="Heiman D.I."/>
            <person name="Henn M.R."/>
            <person name="Kodira C.D."/>
            <person name="Leon-Narvaez H."/>
            <person name="Longo L.V."/>
            <person name="Ma L.J."/>
            <person name="Malavazi I."/>
            <person name="Matsuo A.L."/>
            <person name="Morais F.V."/>
            <person name="Pereira M."/>
            <person name="Rodriguez-Brito S."/>
            <person name="Sakthikumar S."/>
            <person name="Salem-Izacc S.M."/>
            <person name="Sykes S.M."/>
            <person name="Teixeira M.M."/>
            <person name="Vallejo M.C."/>
            <person name="Walter M.E."/>
            <person name="Yandava C."/>
            <person name="Young S."/>
            <person name="Zeng Q."/>
            <person name="Zucker J."/>
            <person name="Felipe M.S."/>
            <person name="Goldman G.H."/>
            <person name="Haas B.J."/>
            <person name="McEwen J.G."/>
            <person name="Nino-Vega G."/>
            <person name="Puccia R."/>
            <person name="San-Blas G."/>
            <person name="Soares C.M."/>
            <person name="Birren B.W."/>
            <person name="Cuomo C.A."/>
        </authorList>
    </citation>
    <scope>NUCLEOTIDE SEQUENCE [LARGE SCALE GENOMIC DNA]</scope>
    <source>
        <strain evidence="8">ATCC MYA-826 / Pb01</strain>
    </source>
</reference>
<evidence type="ECO:0000256" key="6">
    <source>
        <dbReference type="SAM" id="MobiDB-lite"/>
    </source>
</evidence>
<organism evidence="7 8">
    <name type="scientific">Paracoccidioides lutzii (strain ATCC MYA-826 / Pb01)</name>
    <name type="common">Paracoccidioides brasiliensis</name>
    <dbReference type="NCBI Taxonomy" id="502779"/>
    <lineage>
        <taxon>Eukaryota</taxon>
        <taxon>Fungi</taxon>
        <taxon>Dikarya</taxon>
        <taxon>Ascomycota</taxon>
        <taxon>Pezizomycotina</taxon>
        <taxon>Eurotiomycetes</taxon>
        <taxon>Eurotiomycetidae</taxon>
        <taxon>Onygenales</taxon>
        <taxon>Ajellomycetaceae</taxon>
        <taxon>Paracoccidioides</taxon>
    </lineage>
</organism>
<keyword evidence="5" id="KW-0472">Membrane</keyword>
<dbReference type="eggNOG" id="KOG2533">
    <property type="taxonomic scope" value="Eukaryota"/>
</dbReference>
<dbReference type="Proteomes" id="UP000002059">
    <property type="component" value="Partially assembled WGS sequence"/>
</dbReference>
<feature type="region of interest" description="Disordered" evidence="6">
    <location>
        <begin position="12"/>
        <end position="69"/>
    </location>
</feature>
<dbReference type="VEuPathDB" id="FungiDB:PAAG_06003"/>
<dbReference type="PANTHER" id="PTHR43791">
    <property type="entry name" value="PERMEASE-RELATED"/>
    <property type="match status" value="1"/>
</dbReference>
<protein>
    <submittedName>
        <fullName evidence="7">Uncharacterized protein</fullName>
    </submittedName>
</protein>
<sequence>MTPSVVFMRADVSGSLSERDSVTTSGSRKFPNEMLFQPKSEPSPTSMRTLKMAKPGGNAGNHESLTAPRQTNLDDKFLDQAAIYLRHAGDYPPLTSDAERKLVRKIDWIVVPMLFLTATLGAVDKVALGTAALYGLREDLKTLRPGVCLDGIDSSYRWNCWHVAVVVSRPALPTCEWPSGPEVSMAKWQFLFLIAGRIRTFNRAASAVTAAAARKGGLFPFAGSVSLARSLFAFVAIPDSPMTAFFLNDEEKYHAVHHLADNRTGIVNKHWKWDQAIEAISDPKTWLIFFFNGGNK</sequence>
<dbReference type="OrthoDB" id="6730379at2759"/>
<dbReference type="GO" id="GO:0016020">
    <property type="term" value="C:membrane"/>
    <property type="evidence" value="ECO:0007669"/>
    <property type="project" value="UniProtKB-SubCell"/>
</dbReference>
<dbReference type="RefSeq" id="XP_015699983.1">
    <property type="nucleotide sequence ID" value="XM_015845757.1"/>
</dbReference>
<keyword evidence="8" id="KW-1185">Reference proteome</keyword>
<evidence type="ECO:0000256" key="4">
    <source>
        <dbReference type="ARBA" id="ARBA00022989"/>
    </source>
</evidence>
<proteinExistence type="predicted"/>
<evidence type="ECO:0000256" key="2">
    <source>
        <dbReference type="ARBA" id="ARBA00022448"/>
    </source>
</evidence>
<evidence type="ECO:0000256" key="1">
    <source>
        <dbReference type="ARBA" id="ARBA00004141"/>
    </source>
</evidence>
<dbReference type="AlphaFoldDB" id="C1H5G2"/>
<evidence type="ECO:0000313" key="8">
    <source>
        <dbReference type="Proteomes" id="UP000002059"/>
    </source>
</evidence>
<dbReference type="KEGG" id="pbl:PAAG_06003"/>
<dbReference type="EMBL" id="KN294007">
    <property type="protein sequence ID" value="EEH34956.2"/>
    <property type="molecule type" value="Genomic_DNA"/>
</dbReference>
<keyword evidence="3" id="KW-0812">Transmembrane</keyword>
<accession>C1H5G2</accession>
<evidence type="ECO:0000256" key="5">
    <source>
        <dbReference type="ARBA" id="ARBA00023136"/>
    </source>
</evidence>
<evidence type="ECO:0000256" key="3">
    <source>
        <dbReference type="ARBA" id="ARBA00022692"/>
    </source>
</evidence>
<gene>
    <name evidence="7" type="ORF">PAAG_06003</name>
</gene>
<evidence type="ECO:0000313" key="7">
    <source>
        <dbReference type="EMBL" id="EEH34956.2"/>
    </source>
</evidence>
<comment type="subcellular location">
    <subcellularLocation>
        <location evidence="1">Membrane</location>
        <topology evidence="1">Multi-pass membrane protein</topology>
    </subcellularLocation>
</comment>
<dbReference type="HOGENOM" id="CLU_940404_0_0_1"/>
<keyword evidence="4" id="KW-1133">Transmembrane helix</keyword>
<name>C1H5G2_PARBA</name>
<dbReference type="GO" id="GO:0022857">
    <property type="term" value="F:transmembrane transporter activity"/>
    <property type="evidence" value="ECO:0007669"/>
    <property type="project" value="TreeGrafter"/>
</dbReference>
<dbReference type="PANTHER" id="PTHR43791:SF41">
    <property type="entry name" value="MAJOR FACILITATOR SUPERFAMILY (MFS) PROFILE DOMAIN-CONTAINING PROTEIN"/>
    <property type="match status" value="1"/>
</dbReference>
<keyword evidence="2" id="KW-0813">Transport</keyword>